<evidence type="ECO:0000313" key="1">
    <source>
        <dbReference type="EMBL" id="CAG2062020.1"/>
    </source>
</evidence>
<dbReference type="Proteomes" id="UP001153148">
    <property type="component" value="Unassembled WGS sequence"/>
</dbReference>
<keyword evidence="2" id="KW-1185">Reference proteome</keyword>
<protein>
    <submittedName>
        <fullName evidence="1">Uncharacterized protein</fullName>
    </submittedName>
</protein>
<dbReference type="EMBL" id="CAJPIN010018225">
    <property type="protein sequence ID" value="CAG2062020.1"/>
    <property type="molecule type" value="Genomic_DNA"/>
</dbReference>
<gene>
    <name evidence="1" type="ORF">TPAB3V08_LOCUS8973</name>
</gene>
<sequence>MVVAWLVAVERVVNEKAVLKQDEITVIRKRKRGQLPYKKLNTADNKNGSQVFTRAVGPLSRRRKFISSQPVDTLYHEGDALVNSVIVKEEERCFVCEKQVSDGTPLETLTTTSKAPMRHRLDRIAAGARGHLDLSQDPGGVLCYHCTCVLNHLDQIEVELNLLTKSVLNALLKKYGLAALVNDEGGYFVG</sequence>
<name>A0ABN7P5M9_TIMPD</name>
<accession>A0ABN7P5M9</accession>
<evidence type="ECO:0000313" key="2">
    <source>
        <dbReference type="Proteomes" id="UP001153148"/>
    </source>
</evidence>
<proteinExistence type="predicted"/>
<reference evidence="1" key="1">
    <citation type="submission" date="2021-03" db="EMBL/GenBank/DDBJ databases">
        <authorList>
            <person name="Tran Van P."/>
        </authorList>
    </citation>
    <scope>NUCLEOTIDE SEQUENCE</scope>
</reference>
<comment type="caution">
    <text evidence="1">The sequence shown here is derived from an EMBL/GenBank/DDBJ whole genome shotgun (WGS) entry which is preliminary data.</text>
</comment>
<organism evidence="1 2">
    <name type="scientific">Timema podura</name>
    <name type="common">Walking stick</name>
    <dbReference type="NCBI Taxonomy" id="61482"/>
    <lineage>
        <taxon>Eukaryota</taxon>
        <taxon>Metazoa</taxon>
        <taxon>Ecdysozoa</taxon>
        <taxon>Arthropoda</taxon>
        <taxon>Hexapoda</taxon>
        <taxon>Insecta</taxon>
        <taxon>Pterygota</taxon>
        <taxon>Neoptera</taxon>
        <taxon>Polyneoptera</taxon>
        <taxon>Phasmatodea</taxon>
        <taxon>Timematodea</taxon>
        <taxon>Timematoidea</taxon>
        <taxon>Timematidae</taxon>
        <taxon>Timema</taxon>
    </lineage>
</organism>